<evidence type="ECO:0000256" key="2">
    <source>
        <dbReference type="ARBA" id="ARBA00022670"/>
    </source>
</evidence>
<dbReference type="AlphaFoldDB" id="A0A0C9T8Z5"/>
<accession>A0A0C9T8Z5</accession>
<name>A0A0C9T8Z5_SPHS4</name>
<evidence type="ECO:0000256" key="1">
    <source>
        <dbReference type="ARBA" id="ARBA00010193"/>
    </source>
</evidence>
<dbReference type="PROSITE" id="PS50203">
    <property type="entry name" value="CALPAIN_CAT"/>
    <property type="match status" value="1"/>
</dbReference>
<dbReference type="PANTHER" id="PTHR46143">
    <property type="entry name" value="CALPAIN-7"/>
    <property type="match status" value="1"/>
</dbReference>
<protein>
    <recommendedName>
        <fullName evidence="6">Calpain catalytic domain-containing protein</fullName>
    </recommendedName>
</protein>
<gene>
    <name evidence="7" type="ORF">M422DRAFT_273503</name>
</gene>
<keyword evidence="2" id="KW-0645">Protease</keyword>
<evidence type="ECO:0000313" key="8">
    <source>
        <dbReference type="Proteomes" id="UP000054279"/>
    </source>
</evidence>
<proteinExistence type="inferred from homology"/>
<dbReference type="PANTHER" id="PTHR46143:SF1">
    <property type="entry name" value="CALPAIN-7"/>
    <property type="match status" value="1"/>
</dbReference>
<evidence type="ECO:0000259" key="6">
    <source>
        <dbReference type="PROSITE" id="PS50203"/>
    </source>
</evidence>
<dbReference type="GO" id="GO:0006508">
    <property type="term" value="P:proteolysis"/>
    <property type="evidence" value="ECO:0007669"/>
    <property type="project" value="UniProtKB-KW"/>
</dbReference>
<keyword evidence="3" id="KW-0378">Hydrolase</keyword>
<dbReference type="SUPFAM" id="SSF54001">
    <property type="entry name" value="Cysteine proteinases"/>
    <property type="match status" value="1"/>
</dbReference>
<reference evidence="7 8" key="1">
    <citation type="submission" date="2014-06" db="EMBL/GenBank/DDBJ databases">
        <title>Evolutionary Origins and Diversification of the Mycorrhizal Mutualists.</title>
        <authorList>
            <consortium name="DOE Joint Genome Institute"/>
            <consortium name="Mycorrhizal Genomics Consortium"/>
            <person name="Kohler A."/>
            <person name="Kuo A."/>
            <person name="Nagy L.G."/>
            <person name="Floudas D."/>
            <person name="Copeland A."/>
            <person name="Barry K.W."/>
            <person name="Cichocki N."/>
            <person name="Veneault-Fourrey C."/>
            <person name="LaButti K."/>
            <person name="Lindquist E.A."/>
            <person name="Lipzen A."/>
            <person name="Lundell T."/>
            <person name="Morin E."/>
            <person name="Murat C."/>
            <person name="Riley R."/>
            <person name="Ohm R."/>
            <person name="Sun H."/>
            <person name="Tunlid A."/>
            <person name="Henrissat B."/>
            <person name="Grigoriev I.V."/>
            <person name="Hibbett D.S."/>
            <person name="Martin F."/>
        </authorList>
    </citation>
    <scope>NUCLEOTIDE SEQUENCE [LARGE SCALE GENOMIC DNA]</scope>
    <source>
        <strain evidence="7 8">SS14</strain>
    </source>
</reference>
<dbReference type="OrthoDB" id="167576at2759"/>
<comment type="caution">
    <text evidence="5">Lacks conserved residue(s) required for the propagation of feature annotation.</text>
</comment>
<keyword evidence="4" id="KW-0788">Thiol protease</keyword>
<dbReference type="InterPro" id="IPR001300">
    <property type="entry name" value="Peptidase_C2_calpain_cat"/>
</dbReference>
<dbReference type="EMBL" id="KN837410">
    <property type="protein sequence ID" value="KIJ25538.1"/>
    <property type="molecule type" value="Genomic_DNA"/>
</dbReference>
<evidence type="ECO:0000313" key="7">
    <source>
        <dbReference type="EMBL" id="KIJ25538.1"/>
    </source>
</evidence>
<comment type="similarity">
    <text evidence="1">Belongs to the peptidase C2 family. PalB/RIM13 subfamily.</text>
</comment>
<dbReference type="HOGENOM" id="CLU_2016686_0_0_1"/>
<dbReference type="InterPro" id="IPR038765">
    <property type="entry name" value="Papain-like_cys_pep_sf"/>
</dbReference>
<dbReference type="GO" id="GO:0004198">
    <property type="term" value="F:calcium-dependent cysteine-type endopeptidase activity"/>
    <property type="evidence" value="ECO:0007669"/>
    <property type="project" value="InterPro"/>
</dbReference>
<evidence type="ECO:0000256" key="4">
    <source>
        <dbReference type="ARBA" id="ARBA00022807"/>
    </source>
</evidence>
<feature type="domain" description="Calpain catalytic" evidence="6">
    <location>
        <begin position="71"/>
        <end position="123"/>
    </location>
</feature>
<evidence type="ECO:0000256" key="3">
    <source>
        <dbReference type="ARBA" id="ARBA00022801"/>
    </source>
</evidence>
<keyword evidence="8" id="KW-1185">Reference proteome</keyword>
<organism evidence="7 8">
    <name type="scientific">Sphaerobolus stellatus (strain SS14)</name>
    <dbReference type="NCBI Taxonomy" id="990650"/>
    <lineage>
        <taxon>Eukaryota</taxon>
        <taxon>Fungi</taxon>
        <taxon>Dikarya</taxon>
        <taxon>Basidiomycota</taxon>
        <taxon>Agaricomycotina</taxon>
        <taxon>Agaricomycetes</taxon>
        <taxon>Phallomycetidae</taxon>
        <taxon>Geastrales</taxon>
        <taxon>Sphaerobolaceae</taxon>
        <taxon>Sphaerobolus</taxon>
    </lineage>
</organism>
<sequence length="123" mass="12238">MAVAAILMGNLGSGRLRGAVEVACCCDAAPAEDGGCGAVAGGLGADGGDGLFGGGSVVGLSGTSEEVRVEVIDETLPFLEDGQLLGVSTGQNNILWPALLEKAYMRLMGGYDFPGSNSSADLQ</sequence>
<dbReference type="Proteomes" id="UP000054279">
    <property type="component" value="Unassembled WGS sequence"/>
</dbReference>
<dbReference type="Pfam" id="PF00648">
    <property type="entry name" value="Peptidase_C2"/>
    <property type="match status" value="1"/>
</dbReference>
<evidence type="ECO:0000256" key="5">
    <source>
        <dbReference type="PROSITE-ProRule" id="PRU00239"/>
    </source>
</evidence>
<dbReference type="InterPro" id="IPR051297">
    <property type="entry name" value="PalB/RIM13"/>
</dbReference>